<evidence type="ECO:0000313" key="3">
    <source>
        <dbReference type="EMBL" id="KAJ3595389.1"/>
    </source>
</evidence>
<reference evidence="3" key="1">
    <citation type="submission" date="2022-07" db="EMBL/GenBank/DDBJ databases">
        <title>Chromosome-level genome of Muraenolepis orangiensis.</title>
        <authorList>
            <person name="Kim J."/>
        </authorList>
    </citation>
    <scope>NUCLEOTIDE SEQUENCE</scope>
    <source>
        <strain evidence="3">KU_S4_2022</strain>
        <tissue evidence="3">Muscle</tissue>
    </source>
</reference>
<evidence type="ECO:0000259" key="2">
    <source>
        <dbReference type="PROSITE" id="PS50137"/>
    </source>
</evidence>
<dbReference type="EMBL" id="JANIIK010000111">
    <property type="protein sequence ID" value="KAJ3595389.1"/>
    <property type="molecule type" value="Genomic_DNA"/>
</dbReference>
<dbReference type="AlphaFoldDB" id="A0A9Q0IE35"/>
<dbReference type="Gene3D" id="3.30.160.20">
    <property type="match status" value="1"/>
</dbReference>
<protein>
    <recommendedName>
        <fullName evidence="2">DRBM domain-containing protein</fullName>
    </recommendedName>
</protein>
<name>A0A9Q0IE35_9TELE</name>
<dbReference type="Pfam" id="PF15112">
    <property type="entry name" value="DUF4559"/>
    <property type="match status" value="1"/>
</dbReference>
<dbReference type="InterPro" id="IPR027897">
    <property type="entry name" value="DUF4559"/>
</dbReference>
<dbReference type="PANTHER" id="PTHR35083:SF1">
    <property type="entry name" value="RGD1565685 PROTEIN"/>
    <property type="match status" value="1"/>
</dbReference>
<dbReference type="GO" id="GO:0003723">
    <property type="term" value="F:RNA binding"/>
    <property type="evidence" value="ECO:0007669"/>
    <property type="project" value="UniProtKB-UniRule"/>
</dbReference>
<proteinExistence type="predicted"/>
<keyword evidence="1" id="KW-0694">RNA-binding</keyword>
<dbReference type="OrthoDB" id="9934809at2759"/>
<sequence length="967" mass="106457">MEYIERFQDVGYTMWIKTTMILECLKTQLDGFLEKETDAFHKTLKGKINLNQTECSQRPKCKVYSDELQQVKSFLNINRDLQEGLQVQWHNLEAVQAQQGLQLNALADRVGKLEGKHKELPADAEFSYAESRVQSDELQKVKSFLDMNRDLQQGLEPQWQRLEAVQAQHGLQLNALTDNAEFSHETAMYKNRLLERARKYKWPVPLFSERDDGAGFRGQVEANGKTFLGSQHGSDTLYVRHAVCTVDSIQAKYSQLDQAQHLDVTAFRFRQISDELQKVKSFLDMNRDLQQGLEPQWQRLEAVQAQHGQQLNALTDRVGELEEKHKEVPADAEFSHETAMYKNRLLERARKYNWPVPLFSERDDGAGFRGQVEVNGKTFLGSQKVLQYCGELKVPPPVERSSSDCFVLRLSGQITFYDLEGSKQKAQAEKQAAKAALEALSGVLGTAEVFNENHKGALQELLLRFKQAGKPSYCVTGSLGDRGEKVSWLPGEDPTAGQAVGCPEEGHRMEEGGDVGPTFFANVTVTLAVDVSPDKGVSAPADRVECAYEKLVSLFGLKPSDTGSSNKQKVLQYCGELKVPPPVERSLSDCFVLRLSGQITFYDLEGSKQKAQAEKQAAKAALEALSGVLGTAEVFNENHKGALQELLLRFKQAGKPSYCVTGSLGDRGEKVSWLPGEDPTAGQAVGCPEEGHRMEEGGDVGPTFFANVAVTLAVDVSPDKGVSAPADRVECAYEKLVSLFGLKPSDTGSSNKQKVLQYCGELKVPPPVERSSSDCFVLRLCGQITFYDLEGSKQKAQAEKQVAKAALEALSGVLGTADVQENYKGALQELLAKFKQAGKPSYCVTGSPGDRGEKVSWLPGEDPTAGQAGDVERTSTIKAAELLAAQEALAHLEGLQSVADIQLHKPSSTKKEAEKLAARRALQHLEGLVSVKRGDDYKKKLQELLMARLGSKVVPVYSTIDGNDPQH</sequence>
<keyword evidence="4" id="KW-1185">Reference proteome</keyword>
<dbReference type="PANTHER" id="PTHR35083">
    <property type="entry name" value="RGD1565685 PROTEIN"/>
    <property type="match status" value="1"/>
</dbReference>
<gene>
    <name evidence="3" type="ORF">NHX12_004693</name>
</gene>
<feature type="domain" description="DRBM" evidence="2">
    <location>
        <begin position="907"/>
        <end position="927"/>
    </location>
</feature>
<evidence type="ECO:0000313" key="4">
    <source>
        <dbReference type="Proteomes" id="UP001148018"/>
    </source>
</evidence>
<organism evidence="3 4">
    <name type="scientific">Muraenolepis orangiensis</name>
    <name type="common">Patagonian moray cod</name>
    <dbReference type="NCBI Taxonomy" id="630683"/>
    <lineage>
        <taxon>Eukaryota</taxon>
        <taxon>Metazoa</taxon>
        <taxon>Chordata</taxon>
        <taxon>Craniata</taxon>
        <taxon>Vertebrata</taxon>
        <taxon>Euteleostomi</taxon>
        <taxon>Actinopterygii</taxon>
        <taxon>Neopterygii</taxon>
        <taxon>Teleostei</taxon>
        <taxon>Neoteleostei</taxon>
        <taxon>Acanthomorphata</taxon>
        <taxon>Zeiogadaria</taxon>
        <taxon>Gadariae</taxon>
        <taxon>Gadiformes</taxon>
        <taxon>Muraenolepidoidei</taxon>
        <taxon>Muraenolepididae</taxon>
        <taxon>Muraenolepis</taxon>
    </lineage>
</organism>
<dbReference type="InterPro" id="IPR014720">
    <property type="entry name" value="dsRBD_dom"/>
</dbReference>
<dbReference type="PROSITE" id="PS50137">
    <property type="entry name" value="DS_RBD"/>
    <property type="match status" value="1"/>
</dbReference>
<accession>A0A9Q0IE35</accession>
<comment type="caution">
    <text evidence="3">The sequence shown here is derived from an EMBL/GenBank/DDBJ whole genome shotgun (WGS) entry which is preliminary data.</text>
</comment>
<dbReference type="SUPFAM" id="SSF54768">
    <property type="entry name" value="dsRNA-binding domain-like"/>
    <property type="match status" value="1"/>
</dbReference>
<evidence type="ECO:0000256" key="1">
    <source>
        <dbReference type="PROSITE-ProRule" id="PRU00266"/>
    </source>
</evidence>
<dbReference type="Proteomes" id="UP001148018">
    <property type="component" value="Unassembled WGS sequence"/>
</dbReference>